<protein>
    <submittedName>
        <fullName evidence="2">YcaO-like family protein</fullName>
    </submittedName>
</protein>
<evidence type="ECO:0000313" key="2">
    <source>
        <dbReference type="EMBL" id="UYV97012.1"/>
    </source>
</evidence>
<sequence>MNLDPILTLDPALGLVSESTVYPPNDVGLWRTVAMLANGEITEQGFASAVGAFDVSRRRSLMRGAGEAVERYALVPASADADHLHVQNDVGRRIDFITGGLGRASALACDLPWYRATNLLTGGESRVPGPVVDYCPGASTVSEWDRLFDPSPNGAASGPSQSFAQASGLAEVIERDAFLTSWYSGAPLQKIDIRSLPESPMARNFAELTEAALAQGVVFTLALVPTAAPLVVAACFVIGVNESDPFGAVGLKAAAGPGSALLGAMQEGLQIRELFLSRRPSSDAGGSVTDDASRADFWNAASAVARLEEWVGSFPLTPIPEGFDVSEVSDLATYFAGRNISPQWVDLSHRLPAAIRNHGWHTGKVVCPGAVQLSMDETKSLAPQRPGFVRSQTMPHPLI</sequence>
<evidence type="ECO:0000313" key="3">
    <source>
        <dbReference type="Proteomes" id="UP001163293"/>
    </source>
</evidence>
<dbReference type="AlphaFoldDB" id="A0AAX3EIN6"/>
<dbReference type="PANTHER" id="PTHR37809:SF1">
    <property type="entry name" value="RIBOSOMAL PROTEIN S12 METHYLTHIOTRANSFERASE ACCESSORY FACTOR YCAO"/>
    <property type="match status" value="1"/>
</dbReference>
<keyword evidence="3" id="KW-1185">Reference proteome</keyword>
<gene>
    <name evidence="2" type="ORF">NL394_18520</name>
</gene>
<reference evidence="2" key="1">
    <citation type="submission" date="2022-07" db="EMBL/GenBank/DDBJ databases">
        <authorList>
            <person name="Wu T."/>
        </authorList>
    </citation>
    <scope>NUCLEOTIDE SEQUENCE</scope>
    <source>
        <strain evidence="2">SD-1</strain>
    </source>
</reference>
<feature type="domain" description="YcaO" evidence="1">
    <location>
        <begin position="52"/>
        <end position="399"/>
    </location>
</feature>
<evidence type="ECO:0000259" key="1">
    <source>
        <dbReference type="PROSITE" id="PS51664"/>
    </source>
</evidence>
<dbReference type="RefSeq" id="WP_259362698.1">
    <property type="nucleotide sequence ID" value="NZ_CP043010.1"/>
</dbReference>
<dbReference type="PANTHER" id="PTHR37809">
    <property type="entry name" value="RIBOSOMAL PROTEIN S12 METHYLTHIOTRANSFERASE ACCESSORY FACTOR YCAO"/>
    <property type="match status" value="1"/>
</dbReference>
<dbReference type="EMBL" id="CP101185">
    <property type="protein sequence ID" value="UYV97012.1"/>
    <property type="molecule type" value="Genomic_DNA"/>
</dbReference>
<dbReference type="Gene3D" id="3.30.1330.230">
    <property type="match status" value="1"/>
</dbReference>
<dbReference type="Proteomes" id="UP001163293">
    <property type="component" value="Chromosome"/>
</dbReference>
<dbReference type="InterPro" id="IPR003776">
    <property type="entry name" value="YcaO-like_dom"/>
</dbReference>
<accession>A0AAX3EIN6</accession>
<name>A0AAX3EIN6_PAEUR</name>
<dbReference type="PROSITE" id="PS51664">
    <property type="entry name" value="YCAO"/>
    <property type="match status" value="1"/>
</dbReference>
<proteinExistence type="predicted"/>
<dbReference type="Pfam" id="PF02624">
    <property type="entry name" value="YcaO"/>
    <property type="match status" value="1"/>
</dbReference>
<organism evidence="2 3">
    <name type="scientific">Paenarthrobacter ureafaciens</name>
    <dbReference type="NCBI Taxonomy" id="37931"/>
    <lineage>
        <taxon>Bacteria</taxon>
        <taxon>Bacillati</taxon>
        <taxon>Actinomycetota</taxon>
        <taxon>Actinomycetes</taxon>
        <taxon>Micrococcales</taxon>
        <taxon>Micrococcaceae</taxon>
        <taxon>Paenarthrobacter</taxon>
    </lineage>
</organism>